<dbReference type="Gene3D" id="6.20.190.10">
    <property type="entry name" value="Nutrient germinant receptor protein C, domain 1"/>
    <property type="match status" value="1"/>
</dbReference>
<evidence type="ECO:0000256" key="7">
    <source>
        <dbReference type="ARBA" id="ARBA00023288"/>
    </source>
</evidence>
<feature type="domain" description="Spore germination GerAC-like C-terminal" evidence="9">
    <location>
        <begin position="228"/>
        <end position="391"/>
    </location>
</feature>
<dbReference type="AlphaFoldDB" id="Q9KBJ2"/>
<dbReference type="PANTHER" id="PTHR35789">
    <property type="entry name" value="SPORE GERMINATION PROTEIN B3"/>
    <property type="match status" value="1"/>
</dbReference>
<dbReference type="GO" id="GO:0016020">
    <property type="term" value="C:membrane"/>
    <property type="evidence" value="ECO:0007669"/>
    <property type="project" value="UniProtKB-SubCell"/>
</dbReference>
<dbReference type="PROSITE" id="PS51257">
    <property type="entry name" value="PROKAR_LIPOPROTEIN"/>
    <property type="match status" value="1"/>
</dbReference>
<evidence type="ECO:0000256" key="1">
    <source>
        <dbReference type="ARBA" id="ARBA00004635"/>
    </source>
</evidence>
<evidence type="ECO:0000313" key="12">
    <source>
        <dbReference type="Proteomes" id="UP000001258"/>
    </source>
</evidence>
<comment type="subcellular location">
    <subcellularLocation>
        <location evidence="1">Membrane</location>
        <topology evidence="1">Lipid-anchor</topology>
    </subcellularLocation>
</comment>
<evidence type="ECO:0000259" key="9">
    <source>
        <dbReference type="Pfam" id="PF05504"/>
    </source>
</evidence>
<dbReference type="HOGENOM" id="CLU_051140_0_0_9"/>
<keyword evidence="12" id="KW-1185">Reference proteome</keyword>
<proteinExistence type="inferred from homology"/>
<dbReference type="RefSeq" id="WP_010898094.1">
    <property type="nucleotide sequence ID" value="NC_002570.2"/>
</dbReference>
<dbReference type="KEGG" id="bha:BH1935"/>
<dbReference type="InterPro" id="IPR038501">
    <property type="entry name" value="Spore_GerAC_C_sf"/>
</dbReference>
<dbReference type="PIR" id="G83891">
    <property type="entry name" value="G83891"/>
</dbReference>
<evidence type="ECO:0000313" key="11">
    <source>
        <dbReference type="EMBL" id="BAB05654.1"/>
    </source>
</evidence>
<dbReference type="Pfam" id="PF05504">
    <property type="entry name" value="Spore_GerAC"/>
    <property type="match status" value="1"/>
</dbReference>
<dbReference type="eggNOG" id="ENOG502Z9N7">
    <property type="taxonomic scope" value="Bacteria"/>
</dbReference>
<dbReference type="GO" id="GO:0009847">
    <property type="term" value="P:spore germination"/>
    <property type="evidence" value="ECO:0007669"/>
    <property type="project" value="InterPro"/>
</dbReference>
<feature type="chain" id="PRO_5004328022" evidence="8">
    <location>
        <begin position="25"/>
        <end position="399"/>
    </location>
</feature>
<organism evidence="11 12">
    <name type="scientific">Halalkalibacterium halodurans (strain ATCC BAA-125 / DSM 18197 / FERM 7344 / JCM 9153 / C-125)</name>
    <name type="common">Bacillus halodurans</name>
    <dbReference type="NCBI Taxonomy" id="272558"/>
    <lineage>
        <taxon>Bacteria</taxon>
        <taxon>Bacillati</taxon>
        <taxon>Bacillota</taxon>
        <taxon>Bacilli</taxon>
        <taxon>Bacillales</taxon>
        <taxon>Bacillaceae</taxon>
        <taxon>Halalkalibacterium (ex Joshi et al. 2022)</taxon>
    </lineage>
</organism>
<sequence>MRWRKTQLLVLFFATLLMSSCWDASELSDLSIISGVGIDKGENGTYKVSFQIINPSEVSADEDGFQQGSTSTVVISSVGNSIFEAVRKASEQLSRRIYSPHTNLVVIGEDFAREEGLNKALDWFERDHAFRTNIPMVIARGSTAEEVLLVQSPFERVPAKKIDEAIKTSGAVWGETKEVEIQDVIINQLRMGRENTISGIKIVGNFSEAVEGEGLGKSKPPVILQAAGMAMFRDGHLHSWLDHKAARGTNWIDNAIESTVVTLPCHNDEKIAIEIIQSNAQMEAKMTDQETLEINLTIFAEGNIGEVNCRVDLTVIENIHKVEKQLEDEIRSEALEAIQISQEEQIDIFGFGEEVHRKYPDQWKMLKDQWNEHFAELQVNVQVNTFIRRTGFRNNPFIE</sequence>
<dbReference type="InterPro" id="IPR008844">
    <property type="entry name" value="Spore_GerAC-like"/>
</dbReference>
<gene>
    <name evidence="11" type="primary">gerKC</name>
</gene>
<dbReference type="Pfam" id="PF25198">
    <property type="entry name" value="Spore_GerAC_N"/>
    <property type="match status" value="1"/>
</dbReference>
<name>Q9KBJ2_HALH5</name>
<dbReference type="EMBL" id="BA000004">
    <property type="protein sequence ID" value="BAB05654.1"/>
    <property type="molecule type" value="Genomic_DNA"/>
</dbReference>
<comment type="similarity">
    <text evidence="2">Belongs to the GerABKC lipoprotein family.</text>
</comment>
<keyword evidence="4 8" id="KW-0732">Signal</keyword>
<dbReference type="Proteomes" id="UP000001258">
    <property type="component" value="Chromosome"/>
</dbReference>
<dbReference type="InterPro" id="IPR057336">
    <property type="entry name" value="GerAC_N"/>
</dbReference>
<keyword evidence="6" id="KW-0564">Palmitate</keyword>
<reference evidence="11 12" key="1">
    <citation type="journal article" date="2000" name="Nucleic Acids Res.">
        <title>Complete genome sequence of the alkaliphilic bacterium Bacillus halodurans and genomic sequence comparison with Bacillus subtilis.</title>
        <authorList>
            <person name="Takami H."/>
            <person name="Nakasone K."/>
            <person name="Takaki Y."/>
            <person name="Maeno G."/>
            <person name="Sasaki R."/>
            <person name="Masui N."/>
            <person name="Fuji F."/>
            <person name="Hirama C."/>
            <person name="Nakamura Y."/>
            <person name="Ogasawara N."/>
            <person name="Kuhara S."/>
            <person name="Horikoshi K."/>
        </authorList>
    </citation>
    <scope>NUCLEOTIDE SEQUENCE [LARGE SCALE GENOMIC DNA]</scope>
    <source>
        <strain evidence="12">ATCC BAA-125 / DSM 18197 / FERM 7344 / JCM 9153 / C-125</strain>
    </source>
</reference>
<feature type="domain" description="Spore germination protein N-terminal" evidence="10">
    <location>
        <begin position="23"/>
        <end position="192"/>
    </location>
</feature>
<evidence type="ECO:0000256" key="2">
    <source>
        <dbReference type="ARBA" id="ARBA00007886"/>
    </source>
</evidence>
<evidence type="ECO:0000256" key="4">
    <source>
        <dbReference type="ARBA" id="ARBA00022729"/>
    </source>
</evidence>
<keyword evidence="5" id="KW-0472">Membrane</keyword>
<evidence type="ECO:0000256" key="3">
    <source>
        <dbReference type="ARBA" id="ARBA00022544"/>
    </source>
</evidence>
<dbReference type="Gene3D" id="3.30.300.210">
    <property type="entry name" value="Nutrient germinant receptor protein C, domain 3"/>
    <property type="match status" value="1"/>
</dbReference>
<dbReference type="InterPro" id="IPR046953">
    <property type="entry name" value="Spore_GerAC-like_C"/>
</dbReference>
<feature type="signal peptide" evidence="8">
    <location>
        <begin position="1"/>
        <end position="24"/>
    </location>
</feature>
<protein>
    <submittedName>
        <fullName evidence="11">Spore germination protein KC</fullName>
    </submittedName>
</protein>
<dbReference type="NCBIfam" id="TIGR02887">
    <property type="entry name" value="spore_ger_x_C"/>
    <property type="match status" value="1"/>
</dbReference>
<evidence type="ECO:0000256" key="6">
    <source>
        <dbReference type="ARBA" id="ARBA00023139"/>
    </source>
</evidence>
<dbReference type="PANTHER" id="PTHR35789:SF1">
    <property type="entry name" value="SPORE GERMINATION PROTEIN B3"/>
    <property type="match status" value="1"/>
</dbReference>
<evidence type="ECO:0000256" key="5">
    <source>
        <dbReference type="ARBA" id="ARBA00023136"/>
    </source>
</evidence>
<keyword evidence="3" id="KW-0309">Germination</keyword>
<dbReference type="STRING" id="272558.gene:10727833"/>
<accession>Q9KBJ2</accession>
<dbReference type="OrthoDB" id="9816067at2"/>
<evidence type="ECO:0000259" key="10">
    <source>
        <dbReference type="Pfam" id="PF25198"/>
    </source>
</evidence>
<keyword evidence="7" id="KW-0449">Lipoprotein</keyword>
<evidence type="ECO:0000256" key="8">
    <source>
        <dbReference type="SAM" id="SignalP"/>
    </source>
</evidence>